<dbReference type="InterPro" id="IPR002364">
    <property type="entry name" value="Quin_OxRdtase/zeta-crystal_CS"/>
</dbReference>
<evidence type="ECO:0000313" key="4">
    <source>
        <dbReference type="EMBL" id="REE99395.1"/>
    </source>
</evidence>
<dbReference type="Gene3D" id="3.90.180.10">
    <property type="entry name" value="Medium-chain alcohol dehydrogenases, catalytic domain"/>
    <property type="match status" value="1"/>
</dbReference>
<dbReference type="EMBL" id="QTTT01000001">
    <property type="protein sequence ID" value="REE99395.1"/>
    <property type="molecule type" value="Genomic_DNA"/>
</dbReference>
<dbReference type="SUPFAM" id="SSF51735">
    <property type="entry name" value="NAD(P)-binding Rossmann-fold domains"/>
    <property type="match status" value="1"/>
</dbReference>
<organism evidence="4 5">
    <name type="scientific">Thermomonospora umbrina</name>
    <dbReference type="NCBI Taxonomy" id="111806"/>
    <lineage>
        <taxon>Bacteria</taxon>
        <taxon>Bacillati</taxon>
        <taxon>Actinomycetota</taxon>
        <taxon>Actinomycetes</taxon>
        <taxon>Streptosporangiales</taxon>
        <taxon>Thermomonosporaceae</taxon>
        <taxon>Thermomonospora</taxon>
    </lineage>
</organism>
<dbReference type="Pfam" id="PF00107">
    <property type="entry name" value="ADH_zinc_N"/>
    <property type="match status" value="1"/>
</dbReference>
<name>A0A3D9T2C2_9ACTN</name>
<reference evidence="4 5" key="1">
    <citation type="submission" date="2018-08" db="EMBL/GenBank/DDBJ databases">
        <title>Sequencing the genomes of 1000 actinobacteria strains.</title>
        <authorList>
            <person name="Klenk H.-P."/>
        </authorList>
    </citation>
    <scope>NUCLEOTIDE SEQUENCE [LARGE SCALE GENOMIC DNA]</scope>
    <source>
        <strain evidence="4 5">DSM 43927</strain>
    </source>
</reference>
<dbReference type="InterPro" id="IPR013149">
    <property type="entry name" value="ADH-like_C"/>
</dbReference>
<dbReference type="AlphaFoldDB" id="A0A3D9T2C2"/>
<dbReference type="GO" id="GO:0008270">
    <property type="term" value="F:zinc ion binding"/>
    <property type="evidence" value="ECO:0007669"/>
    <property type="project" value="InterPro"/>
</dbReference>
<dbReference type="InterPro" id="IPR013154">
    <property type="entry name" value="ADH-like_N"/>
</dbReference>
<evidence type="ECO:0000256" key="1">
    <source>
        <dbReference type="ARBA" id="ARBA00022857"/>
    </source>
</evidence>
<keyword evidence="1" id="KW-0521">NADP</keyword>
<dbReference type="SMART" id="SM00829">
    <property type="entry name" value="PKS_ER"/>
    <property type="match status" value="1"/>
</dbReference>
<feature type="domain" description="Enoyl reductase (ER)" evidence="3">
    <location>
        <begin position="11"/>
        <end position="321"/>
    </location>
</feature>
<evidence type="ECO:0000256" key="2">
    <source>
        <dbReference type="ARBA" id="ARBA00023002"/>
    </source>
</evidence>
<keyword evidence="5" id="KW-1185">Reference proteome</keyword>
<protein>
    <submittedName>
        <fullName evidence="4">NADPH2:quinone reductase</fullName>
    </submittedName>
</protein>
<dbReference type="GO" id="GO:0016651">
    <property type="term" value="F:oxidoreductase activity, acting on NAD(P)H"/>
    <property type="evidence" value="ECO:0007669"/>
    <property type="project" value="TreeGrafter"/>
</dbReference>
<dbReference type="InterPro" id="IPR036291">
    <property type="entry name" value="NAD(P)-bd_dom_sf"/>
</dbReference>
<accession>A0A3D9T2C2</accession>
<gene>
    <name evidence="4" type="ORF">DFJ69_4907</name>
</gene>
<dbReference type="CDD" id="cd08244">
    <property type="entry name" value="MDR_enoyl_red"/>
    <property type="match status" value="1"/>
</dbReference>
<dbReference type="InterPro" id="IPR020843">
    <property type="entry name" value="ER"/>
</dbReference>
<dbReference type="Gene3D" id="3.40.50.720">
    <property type="entry name" value="NAD(P)-binding Rossmann-like Domain"/>
    <property type="match status" value="1"/>
</dbReference>
<dbReference type="Pfam" id="PF08240">
    <property type="entry name" value="ADH_N"/>
    <property type="match status" value="1"/>
</dbReference>
<dbReference type="PANTHER" id="PTHR48106">
    <property type="entry name" value="QUINONE OXIDOREDUCTASE PIG3-RELATED"/>
    <property type="match status" value="1"/>
</dbReference>
<proteinExistence type="predicted"/>
<dbReference type="PROSITE" id="PS01162">
    <property type="entry name" value="QOR_ZETA_CRYSTAL"/>
    <property type="match status" value="1"/>
</dbReference>
<evidence type="ECO:0000313" key="5">
    <source>
        <dbReference type="Proteomes" id="UP000256661"/>
    </source>
</evidence>
<evidence type="ECO:0000259" key="3">
    <source>
        <dbReference type="SMART" id="SM00829"/>
    </source>
</evidence>
<sequence>MMRAIQVREFGGPEVLTLEEVPEPVAGPGEVVVEMAAADVIYLDTLLRAGWGGEFFPRGLPHVPGHGGAGRVAAVGEGVDAGWVGRRVVARTSTGYAEKIVAAVEDVIEIPDALGFGEAAAMTHDGVTALMLARDGRIAEGEWVLVTAAAGGAGSLLVQLARDAGARVVAAARGERKLALARELGAEAVVDYSLEGWQRRVREATGGAGADLVFDGVGGDLGRAAFEAVATGGRFVTYGTAGGTFTEIDPQTAERRRVRVHNALAAGPPDRADVREVLTRALALAAQGRIRPAIGATYPLERARDAHLALAERTTVGKSLLLV</sequence>
<dbReference type="InterPro" id="IPR011032">
    <property type="entry name" value="GroES-like_sf"/>
</dbReference>
<dbReference type="SUPFAM" id="SSF50129">
    <property type="entry name" value="GroES-like"/>
    <property type="match status" value="1"/>
</dbReference>
<comment type="caution">
    <text evidence="4">The sequence shown here is derived from an EMBL/GenBank/DDBJ whole genome shotgun (WGS) entry which is preliminary data.</text>
</comment>
<keyword evidence="2" id="KW-0560">Oxidoreductase</keyword>
<dbReference type="Proteomes" id="UP000256661">
    <property type="component" value="Unassembled WGS sequence"/>
</dbReference>
<dbReference type="GO" id="GO:0070402">
    <property type="term" value="F:NADPH binding"/>
    <property type="evidence" value="ECO:0007669"/>
    <property type="project" value="TreeGrafter"/>
</dbReference>